<dbReference type="Proteomes" id="UP000323046">
    <property type="component" value="Chromosome"/>
</dbReference>
<dbReference type="PIRSF" id="PIRSF036625">
    <property type="entry name" value="GAF_ANTAR"/>
    <property type="match status" value="1"/>
</dbReference>
<accession>A0A5P2BHT8</accession>
<keyword evidence="3" id="KW-0805">Transcription regulation</keyword>
<dbReference type="RefSeq" id="WP_150173285.1">
    <property type="nucleotide sequence ID" value="NZ_CP029193.1"/>
</dbReference>
<name>A0A5P2BHT8_STRVZ</name>
<dbReference type="InterPro" id="IPR003018">
    <property type="entry name" value="GAF"/>
</dbReference>
<evidence type="ECO:0000259" key="5">
    <source>
        <dbReference type="PROSITE" id="PS50921"/>
    </source>
</evidence>
<protein>
    <submittedName>
        <fullName evidence="6">Antitermination regulator</fullName>
    </submittedName>
</protein>
<evidence type="ECO:0000256" key="2">
    <source>
        <dbReference type="ARBA" id="ARBA00022777"/>
    </source>
</evidence>
<evidence type="ECO:0000256" key="4">
    <source>
        <dbReference type="ARBA" id="ARBA00023163"/>
    </source>
</evidence>
<dbReference type="GO" id="GO:0003723">
    <property type="term" value="F:RNA binding"/>
    <property type="evidence" value="ECO:0007669"/>
    <property type="project" value="InterPro"/>
</dbReference>
<keyword evidence="1" id="KW-0808">Transferase</keyword>
<evidence type="ECO:0000256" key="1">
    <source>
        <dbReference type="ARBA" id="ARBA00022679"/>
    </source>
</evidence>
<dbReference type="InterPro" id="IPR011006">
    <property type="entry name" value="CheY-like_superfamily"/>
</dbReference>
<dbReference type="GO" id="GO:0016301">
    <property type="term" value="F:kinase activity"/>
    <property type="evidence" value="ECO:0007669"/>
    <property type="project" value="UniProtKB-KW"/>
</dbReference>
<dbReference type="SMART" id="SM00065">
    <property type="entry name" value="GAF"/>
    <property type="match status" value="1"/>
</dbReference>
<dbReference type="SUPFAM" id="SSF52172">
    <property type="entry name" value="CheY-like"/>
    <property type="match status" value="1"/>
</dbReference>
<dbReference type="InterPro" id="IPR012074">
    <property type="entry name" value="GAF_ANTAR"/>
</dbReference>
<dbReference type="InterPro" id="IPR005561">
    <property type="entry name" value="ANTAR"/>
</dbReference>
<dbReference type="Gene3D" id="3.30.450.40">
    <property type="match status" value="1"/>
</dbReference>
<keyword evidence="4" id="KW-0804">Transcription</keyword>
<reference evidence="6 7" key="1">
    <citation type="submission" date="2018-05" db="EMBL/GenBank/DDBJ databases">
        <title>Streptomyces venezuelae.</title>
        <authorList>
            <person name="Kim W."/>
            <person name="Lee N."/>
            <person name="Cho B.-K."/>
        </authorList>
    </citation>
    <scope>NUCLEOTIDE SEQUENCE [LARGE SCALE GENOMIC DNA]</scope>
    <source>
        <strain evidence="6 7">ATCC 14583</strain>
    </source>
</reference>
<dbReference type="EMBL" id="CP029193">
    <property type="protein sequence ID" value="QES30025.1"/>
    <property type="molecule type" value="Genomic_DNA"/>
</dbReference>
<gene>
    <name evidence="6" type="ORF">DEJ47_29470</name>
</gene>
<dbReference type="OrthoDB" id="4629915at2"/>
<evidence type="ECO:0000313" key="7">
    <source>
        <dbReference type="Proteomes" id="UP000323046"/>
    </source>
</evidence>
<dbReference type="PROSITE" id="PS50921">
    <property type="entry name" value="ANTAR"/>
    <property type="match status" value="1"/>
</dbReference>
<keyword evidence="7" id="KW-1185">Reference proteome</keyword>
<sequence length="236" mass="25813">MEDGVDWAWFGKQMASMARDLLAQSSVDDTLERITASATALVEGCDAAGILILHGPQVETLAPTHQLVVDSDELQARKGEGPCFDAARSVGGERVFRISDFTREQPRWPSYAAEARAMGIGSMMGFLLFTEDEELGALNLYSARPGAFTEDDETAGVLLASHAAVAFSSARTHAQMERALSTRHTIGEAMGILMGRHRLTEEEAFDVLRRYSQERNVKLRDVADRICTQGQFAAES</sequence>
<dbReference type="SUPFAM" id="SSF55781">
    <property type="entry name" value="GAF domain-like"/>
    <property type="match status" value="1"/>
</dbReference>
<dbReference type="InterPro" id="IPR036388">
    <property type="entry name" value="WH-like_DNA-bd_sf"/>
</dbReference>
<keyword evidence="2" id="KW-0418">Kinase</keyword>
<dbReference type="Pfam" id="PF03861">
    <property type="entry name" value="ANTAR"/>
    <property type="match status" value="1"/>
</dbReference>
<feature type="domain" description="ANTAR" evidence="5">
    <location>
        <begin position="166"/>
        <end position="227"/>
    </location>
</feature>
<dbReference type="InterPro" id="IPR029016">
    <property type="entry name" value="GAF-like_dom_sf"/>
</dbReference>
<dbReference type="SMART" id="SM01012">
    <property type="entry name" value="ANTAR"/>
    <property type="match status" value="1"/>
</dbReference>
<dbReference type="Pfam" id="PF13185">
    <property type="entry name" value="GAF_2"/>
    <property type="match status" value="1"/>
</dbReference>
<evidence type="ECO:0000256" key="3">
    <source>
        <dbReference type="ARBA" id="ARBA00023015"/>
    </source>
</evidence>
<evidence type="ECO:0000313" key="6">
    <source>
        <dbReference type="EMBL" id="QES30025.1"/>
    </source>
</evidence>
<dbReference type="AlphaFoldDB" id="A0A5P2BHT8"/>
<organism evidence="6 7">
    <name type="scientific">Streptomyces venezuelae</name>
    <dbReference type="NCBI Taxonomy" id="54571"/>
    <lineage>
        <taxon>Bacteria</taxon>
        <taxon>Bacillati</taxon>
        <taxon>Actinomycetota</taxon>
        <taxon>Actinomycetes</taxon>
        <taxon>Kitasatosporales</taxon>
        <taxon>Streptomycetaceae</taxon>
        <taxon>Streptomyces</taxon>
    </lineage>
</organism>
<proteinExistence type="predicted"/>
<dbReference type="Gene3D" id="1.10.10.10">
    <property type="entry name" value="Winged helix-like DNA-binding domain superfamily/Winged helix DNA-binding domain"/>
    <property type="match status" value="1"/>
</dbReference>